<sequence>MLSALLPKVNGNPSGSEIRIIEINKSKKKRRVKRKKMV</sequence>
<evidence type="ECO:0000313" key="2">
    <source>
        <dbReference type="Proteomes" id="UP001371456"/>
    </source>
</evidence>
<proteinExistence type="predicted"/>
<protein>
    <submittedName>
        <fullName evidence="1">Uncharacterized protein</fullName>
    </submittedName>
</protein>
<reference evidence="1 2" key="1">
    <citation type="submission" date="2024-02" db="EMBL/GenBank/DDBJ databases">
        <title>de novo genome assembly of Solanum bulbocastanum strain 11H21.</title>
        <authorList>
            <person name="Hosaka A.J."/>
        </authorList>
    </citation>
    <scope>NUCLEOTIDE SEQUENCE [LARGE SCALE GENOMIC DNA]</scope>
    <source>
        <tissue evidence="1">Young leaves</tissue>
    </source>
</reference>
<accession>A0AAN8SRZ1</accession>
<dbReference type="AlphaFoldDB" id="A0AAN8SRZ1"/>
<comment type="caution">
    <text evidence="1">The sequence shown here is derived from an EMBL/GenBank/DDBJ whole genome shotgun (WGS) entry which is preliminary data.</text>
</comment>
<name>A0AAN8SRZ1_SOLBU</name>
<dbReference type="EMBL" id="JBANQN010000012">
    <property type="protein sequence ID" value="KAK6774320.1"/>
    <property type="molecule type" value="Genomic_DNA"/>
</dbReference>
<organism evidence="1 2">
    <name type="scientific">Solanum bulbocastanum</name>
    <name type="common">Wild potato</name>
    <dbReference type="NCBI Taxonomy" id="147425"/>
    <lineage>
        <taxon>Eukaryota</taxon>
        <taxon>Viridiplantae</taxon>
        <taxon>Streptophyta</taxon>
        <taxon>Embryophyta</taxon>
        <taxon>Tracheophyta</taxon>
        <taxon>Spermatophyta</taxon>
        <taxon>Magnoliopsida</taxon>
        <taxon>eudicotyledons</taxon>
        <taxon>Gunneridae</taxon>
        <taxon>Pentapetalae</taxon>
        <taxon>asterids</taxon>
        <taxon>lamiids</taxon>
        <taxon>Solanales</taxon>
        <taxon>Solanaceae</taxon>
        <taxon>Solanoideae</taxon>
        <taxon>Solaneae</taxon>
        <taxon>Solanum</taxon>
    </lineage>
</organism>
<keyword evidence="2" id="KW-1185">Reference proteome</keyword>
<gene>
    <name evidence="1" type="ORF">RDI58_029559</name>
</gene>
<dbReference type="Proteomes" id="UP001371456">
    <property type="component" value="Unassembled WGS sequence"/>
</dbReference>
<evidence type="ECO:0000313" key="1">
    <source>
        <dbReference type="EMBL" id="KAK6774320.1"/>
    </source>
</evidence>